<dbReference type="PRINTS" id="PR00081">
    <property type="entry name" value="GDHRDH"/>
</dbReference>
<dbReference type="PANTHER" id="PTHR43431">
    <property type="entry name" value="OXIDOREDUCTASE, SHORT CHAIN DEHYDROGENASE/REDUCTASE FAMILY (AFU_ORTHOLOGUE AFUA_5G14000)"/>
    <property type="match status" value="1"/>
</dbReference>
<dbReference type="AlphaFoldDB" id="A0A1I3LXQ4"/>
<accession>A0A1I3LXQ4</accession>
<dbReference type="InterPro" id="IPR036291">
    <property type="entry name" value="NAD(P)-bd_dom_sf"/>
</dbReference>
<dbReference type="PANTHER" id="PTHR43431:SF7">
    <property type="entry name" value="OXIDOREDUCTASE, SHORT CHAIN DEHYDROGENASE_REDUCTASE FAMILY (AFU_ORTHOLOGUE AFUA_5G14000)"/>
    <property type="match status" value="1"/>
</dbReference>
<evidence type="ECO:0000313" key="1">
    <source>
        <dbReference type="EMBL" id="SFI89554.1"/>
    </source>
</evidence>
<sequence length="246" mass="26216">MSRSSAIVVGVGAEVGLGAALCKRIAREGYHVYVAGRTLAKLTQVVEAIVDAGGTAEAVVADTTQEADVLALFDKAMTPRDDIAPPDLVVYNAGNNRYVPFTELSAADFESFWRVGPLGAFLVGREVARRIAPSGGGTLIFTGASASLRGKPGFAHFASSKAGVRMIAQSMAREFGPQGLHVAHVVVDGGIDGERLRQARPGVIAERGENGLLNIDAIADMYWTLHRQHPSAWTQEVDLRPFKETF</sequence>
<gene>
    <name evidence="1" type="ORF">SAMN05192543_104618</name>
</gene>
<keyword evidence="2" id="KW-1185">Reference proteome</keyword>
<dbReference type="Gene3D" id="3.40.50.720">
    <property type="entry name" value="NAD(P)-binding Rossmann-like Domain"/>
    <property type="match status" value="1"/>
</dbReference>
<name>A0A1I3LXQ4_9BURK</name>
<protein>
    <submittedName>
        <fullName evidence="1">Short-chain dehydrogenase</fullName>
    </submittedName>
</protein>
<dbReference type="EMBL" id="FOQU01000004">
    <property type="protein sequence ID" value="SFI89554.1"/>
    <property type="molecule type" value="Genomic_DNA"/>
</dbReference>
<dbReference type="InterPro" id="IPR002347">
    <property type="entry name" value="SDR_fam"/>
</dbReference>
<evidence type="ECO:0000313" key="2">
    <source>
        <dbReference type="Proteomes" id="UP000199548"/>
    </source>
</evidence>
<reference evidence="1 2" key="1">
    <citation type="submission" date="2016-10" db="EMBL/GenBank/DDBJ databases">
        <authorList>
            <person name="de Groot N.N."/>
        </authorList>
    </citation>
    <scope>NUCLEOTIDE SEQUENCE [LARGE SCALE GENOMIC DNA]</scope>
    <source>
        <strain evidence="1 2">LMG 23650</strain>
    </source>
</reference>
<dbReference type="Proteomes" id="UP000199548">
    <property type="component" value="Unassembled WGS sequence"/>
</dbReference>
<proteinExistence type="predicted"/>
<dbReference type="SUPFAM" id="SSF51735">
    <property type="entry name" value="NAD(P)-binding Rossmann-fold domains"/>
    <property type="match status" value="1"/>
</dbReference>
<organism evidence="1 2">
    <name type="scientific">Paraburkholderia megapolitana</name>
    <dbReference type="NCBI Taxonomy" id="420953"/>
    <lineage>
        <taxon>Bacteria</taxon>
        <taxon>Pseudomonadati</taxon>
        <taxon>Pseudomonadota</taxon>
        <taxon>Betaproteobacteria</taxon>
        <taxon>Burkholderiales</taxon>
        <taxon>Burkholderiaceae</taxon>
        <taxon>Paraburkholderia</taxon>
    </lineage>
</organism>
<dbReference type="RefSeq" id="WP_091012773.1">
    <property type="nucleotide sequence ID" value="NZ_CP041743.1"/>
</dbReference>
<dbReference type="STRING" id="420953.SAMN05192543_104618"/>
<dbReference type="OrthoDB" id="5513072at2"/>
<dbReference type="Pfam" id="PF00106">
    <property type="entry name" value="adh_short"/>
    <property type="match status" value="1"/>
</dbReference>